<reference evidence="1 2" key="1">
    <citation type="journal article" date="2024" name="BMC Genomics">
        <title>De novo assembly and annotation of Popillia japonica's genome with initial clues to its potential as an invasive pest.</title>
        <authorList>
            <person name="Cucini C."/>
            <person name="Boschi S."/>
            <person name="Funari R."/>
            <person name="Cardaioli E."/>
            <person name="Iannotti N."/>
            <person name="Marturano G."/>
            <person name="Paoli F."/>
            <person name="Bruttini M."/>
            <person name="Carapelli A."/>
            <person name="Frati F."/>
            <person name="Nardi F."/>
        </authorList>
    </citation>
    <scope>NUCLEOTIDE SEQUENCE [LARGE SCALE GENOMIC DNA]</scope>
    <source>
        <strain evidence="1">DMR45628</strain>
    </source>
</reference>
<sequence length="98" mass="11708">MMENVSVEQNLRLLIGAESQTIDHLTDECKLLEMNRNELRKGLGPRTWNWPIPRGDVIQLYKRHFILGPRTWNWPIPRGDVIQLYKRHFIKFVEAQKI</sequence>
<name>A0AAW1MBU1_POPJA</name>
<protein>
    <submittedName>
        <fullName evidence="1">Uncharacterized protein</fullName>
    </submittedName>
</protein>
<gene>
    <name evidence="1" type="ORF">QE152_g8284</name>
</gene>
<proteinExistence type="predicted"/>
<accession>A0AAW1MBU1</accession>
<dbReference type="Proteomes" id="UP001458880">
    <property type="component" value="Unassembled WGS sequence"/>
</dbReference>
<organism evidence="1 2">
    <name type="scientific">Popillia japonica</name>
    <name type="common">Japanese beetle</name>
    <dbReference type="NCBI Taxonomy" id="7064"/>
    <lineage>
        <taxon>Eukaryota</taxon>
        <taxon>Metazoa</taxon>
        <taxon>Ecdysozoa</taxon>
        <taxon>Arthropoda</taxon>
        <taxon>Hexapoda</taxon>
        <taxon>Insecta</taxon>
        <taxon>Pterygota</taxon>
        <taxon>Neoptera</taxon>
        <taxon>Endopterygota</taxon>
        <taxon>Coleoptera</taxon>
        <taxon>Polyphaga</taxon>
        <taxon>Scarabaeiformia</taxon>
        <taxon>Scarabaeidae</taxon>
        <taxon>Rutelinae</taxon>
        <taxon>Popillia</taxon>
    </lineage>
</organism>
<evidence type="ECO:0000313" key="1">
    <source>
        <dbReference type="EMBL" id="KAK9743874.1"/>
    </source>
</evidence>
<keyword evidence="2" id="KW-1185">Reference proteome</keyword>
<dbReference type="AlphaFoldDB" id="A0AAW1MBU1"/>
<evidence type="ECO:0000313" key="2">
    <source>
        <dbReference type="Proteomes" id="UP001458880"/>
    </source>
</evidence>
<dbReference type="EMBL" id="JASPKY010000065">
    <property type="protein sequence ID" value="KAK9743874.1"/>
    <property type="molecule type" value="Genomic_DNA"/>
</dbReference>
<comment type="caution">
    <text evidence="1">The sequence shown here is derived from an EMBL/GenBank/DDBJ whole genome shotgun (WGS) entry which is preliminary data.</text>
</comment>